<feature type="region of interest" description="Disordered" evidence="1">
    <location>
        <begin position="148"/>
        <end position="206"/>
    </location>
</feature>
<name>U3GYL0_9CORY</name>
<feature type="domain" description="DNA-binding phage zinc finger" evidence="2">
    <location>
        <begin position="113"/>
        <end position="150"/>
    </location>
</feature>
<gene>
    <name evidence="3" type="ORF">CARG_02505</name>
</gene>
<dbReference type="AlphaFoldDB" id="U3GYL0"/>
<dbReference type="Pfam" id="PF24623">
    <property type="entry name" value="Phage_zn_bind_8"/>
    <property type="match status" value="1"/>
</dbReference>
<evidence type="ECO:0000313" key="4">
    <source>
        <dbReference type="Proteomes" id="UP000016943"/>
    </source>
</evidence>
<reference evidence="3 4" key="1">
    <citation type="journal article" date="2013" name="Genome Announc.">
        <title>Whole-Genome Sequence of the Clinical Strain Corynebacterium argentoratense DSM 44202, Isolated from a Human Throat Specimen.</title>
        <authorList>
            <person name="Bomholt C."/>
            <person name="Glaub A."/>
            <person name="Gravermann K."/>
            <person name="Albersmeier A."/>
            <person name="Brinkrolf K."/>
            <person name="Ruckert C."/>
            <person name="Tauch A."/>
        </authorList>
    </citation>
    <scope>NUCLEOTIDE SEQUENCE [LARGE SCALE GENOMIC DNA]</scope>
    <source>
        <strain evidence="3">DSM 44202</strain>
    </source>
</reference>
<dbReference type="Proteomes" id="UP000016943">
    <property type="component" value="Chromosome"/>
</dbReference>
<organism evidence="3 4">
    <name type="scientific">Corynebacterium argentoratense DSM 44202</name>
    <dbReference type="NCBI Taxonomy" id="1348662"/>
    <lineage>
        <taxon>Bacteria</taxon>
        <taxon>Bacillati</taxon>
        <taxon>Actinomycetota</taxon>
        <taxon>Actinomycetes</taxon>
        <taxon>Mycobacteriales</taxon>
        <taxon>Corynebacteriaceae</taxon>
        <taxon>Corynebacterium</taxon>
    </lineage>
</organism>
<protein>
    <recommendedName>
        <fullName evidence="2">DNA-binding phage zinc finger domain-containing protein</fullName>
    </recommendedName>
</protein>
<sequence>MSLVDWKRVATQLLTLVAEFDHRYQGLDVDAMRKRRDAWTQVLASAGVAPEYLAKAVSVVYGTGDRGPYNPLGAVLDEARNVRQRASQGAVVRELTATPRNTGGPSKAVYEATGTLGVGCPRCGARPGLPCVGAYGPRQAPHMERYDLAHPKNGGFKPSKPPDPHKPPRGAKKSATRQAGADSGPFNTEERSQQWQKLLKTRELPH</sequence>
<dbReference type="InterPro" id="IPR056911">
    <property type="entry name" value="Phage_Znf_bind_put"/>
</dbReference>
<accession>U3GYL0</accession>
<dbReference type="HOGENOM" id="CLU_1330071_0_0_11"/>
<dbReference type="KEGG" id="caz:CARG_02505"/>
<keyword evidence="4" id="KW-1185">Reference proteome</keyword>
<evidence type="ECO:0000313" key="3">
    <source>
        <dbReference type="EMBL" id="AGU14662.1"/>
    </source>
</evidence>
<dbReference type="EMBL" id="CP006365">
    <property type="protein sequence ID" value="AGU14662.1"/>
    <property type="molecule type" value="Genomic_DNA"/>
</dbReference>
<evidence type="ECO:0000259" key="2">
    <source>
        <dbReference type="Pfam" id="PF24623"/>
    </source>
</evidence>
<proteinExistence type="predicted"/>
<dbReference type="STRING" id="1348662.CARG_02505"/>
<evidence type="ECO:0000256" key="1">
    <source>
        <dbReference type="SAM" id="MobiDB-lite"/>
    </source>
</evidence>